<organism evidence="13 14">
    <name type="scientific">Phellinidium pouzarii</name>
    <dbReference type="NCBI Taxonomy" id="167371"/>
    <lineage>
        <taxon>Eukaryota</taxon>
        <taxon>Fungi</taxon>
        <taxon>Dikarya</taxon>
        <taxon>Basidiomycota</taxon>
        <taxon>Agaricomycotina</taxon>
        <taxon>Agaricomycetes</taxon>
        <taxon>Hymenochaetales</taxon>
        <taxon>Hymenochaetaceae</taxon>
        <taxon>Phellinidium</taxon>
    </lineage>
</organism>
<dbReference type="PANTHER" id="PTHR23289:SF2">
    <property type="entry name" value="CYTOCHROME C OXIDASE ASSEMBLY PROTEIN COX15 HOMOLOG"/>
    <property type="match status" value="1"/>
</dbReference>
<dbReference type="InterPro" id="IPR003780">
    <property type="entry name" value="COX15/CtaA_fam"/>
</dbReference>
<evidence type="ECO:0008006" key="15">
    <source>
        <dbReference type="Google" id="ProtNLM"/>
    </source>
</evidence>
<evidence type="ECO:0000256" key="8">
    <source>
        <dbReference type="ARBA" id="ARBA00023133"/>
    </source>
</evidence>
<feature type="transmembrane region" description="Helical" evidence="12">
    <location>
        <begin position="352"/>
        <end position="372"/>
    </location>
</feature>
<keyword evidence="3 12" id="KW-0812">Transmembrane</keyword>
<dbReference type="GO" id="GO:0005743">
    <property type="term" value="C:mitochondrial inner membrane"/>
    <property type="evidence" value="ECO:0007669"/>
    <property type="project" value="TreeGrafter"/>
</dbReference>
<keyword evidence="4" id="KW-0479">Metal-binding</keyword>
<evidence type="ECO:0000256" key="6">
    <source>
        <dbReference type="ARBA" id="ARBA00023002"/>
    </source>
</evidence>
<protein>
    <recommendedName>
        <fullName evidence="15">Cytochrome c oxidase assembly protein COX15</fullName>
    </recommendedName>
</protein>
<dbReference type="InterPro" id="IPR023754">
    <property type="entry name" value="HemeA_Synthase_type2"/>
</dbReference>
<keyword evidence="14" id="KW-1185">Reference proteome</keyword>
<evidence type="ECO:0000256" key="9">
    <source>
        <dbReference type="ARBA" id="ARBA00023136"/>
    </source>
</evidence>
<comment type="catalytic activity">
    <reaction evidence="11">
        <text>Fe(II)-heme o + 2 A + H2O = Fe(II)-heme a + 2 AH2</text>
        <dbReference type="Rhea" id="RHEA:63388"/>
        <dbReference type="ChEBI" id="CHEBI:13193"/>
        <dbReference type="ChEBI" id="CHEBI:15377"/>
        <dbReference type="ChEBI" id="CHEBI:17499"/>
        <dbReference type="ChEBI" id="CHEBI:60530"/>
        <dbReference type="ChEBI" id="CHEBI:61715"/>
        <dbReference type="EC" id="1.17.99.9"/>
    </reaction>
    <physiologicalReaction direction="left-to-right" evidence="11">
        <dbReference type="Rhea" id="RHEA:63389"/>
    </physiologicalReaction>
</comment>
<feature type="transmembrane region" description="Helical" evidence="12">
    <location>
        <begin position="323"/>
        <end position="346"/>
    </location>
</feature>
<comment type="caution">
    <text evidence="13">The sequence shown here is derived from an EMBL/GenBank/DDBJ whole genome shotgun (WGS) entry which is preliminary data.</text>
</comment>
<dbReference type="AlphaFoldDB" id="A0A4S4LEK9"/>
<keyword evidence="8" id="KW-0350">Heme biosynthesis</keyword>
<evidence type="ECO:0000256" key="10">
    <source>
        <dbReference type="ARBA" id="ARBA00044501"/>
    </source>
</evidence>
<dbReference type="PANTHER" id="PTHR23289">
    <property type="entry name" value="CYTOCHROME C OXIDASE ASSEMBLY PROTEIN COX15"/>
    <property type="match status" value="1"/>
</dbReference>
<keyword evidence="7" id="KW-0408">Iron</keyword>
<dbReference type="OrthoDB" id="1726137at2759"/>
<dbReference type="Proteomes" id="UP000308199">
    <property type="component" value="Unassembled WGS sequence"/>
</dbReference>
<evidence type="ECO:0000256" key="12">
    <source>
        <dbReference type="SAM" id="Phobius"/>
    </source>
</evidence>
<dbReference type="GO" id="GO:0016653">
    <property type="term" value="F:oxidoreductase activity, acting on NAD(P)H, heme protein as acceptor"/>
    <property type="evidence" value="ECO:0007669"/>
    <property type="project" value="TreeGrafter"/>
</dbReference>
<dbReference type="HAMAP" id="MF_01665">
    <property type="entry name" value="HemeA_synth_type2"/>
    <property type="match status" value="1"/>
</dbReference>
<dbReference type="Pfam" id="PF02628">
    <property type="entry name" value="COX15-CtaA"/>
    <property type="match status" value="1"/>
</dbReference>
<comment type="subcellular location">
    <subcellularLocation>
        <location evidence="2">Membrane</location>
        <topology evidence="2">Multi-pass membrane protein</topology>
    </subcellularLocation>
</comment>
<dbReference type="GO" id="GO:0006784">
    <property type="term" value="P:heme A biosynthetic process"/>
    <property type="evidence" value="ECO:0007669"/>
    <property type="project" value="InterPro"/>
</dbReference>
<sequence>MQPRFFSANSTFQTAAKNVSELPVLTPPSVGYWLLFTTLMVYGVIVVGGVTRLTESGLSITEWKPVSGIIPPLSQAEWEEEFAKYKATPEYKLFFFFWCYIRLNSNFTLDDFKRIFFMEWGHRVLGRFIGIAFVLPLTYFAVRRKITPALTKQFAGLAVLLGLQGALGWYMVKSGLEDSILDTPGAVPRVSQYRLAAHLGAAFVLYGAMFITGHNIIRDWKFMKKGMWSGAFVAGLDAGLLYNEFPLMGGRLAPPSDELMDPAYALSPDKSDLWWRNIFENPTTVQFNHRVLAMTTYVSTGALFALTRTSALRAALPAATLRLATGAFGVANLQVLLGISTLLYLVPVPLAAAHQAGSVALLSMMITLALTLRKPGAAARLWRQRILSNSNKRTSS</sequence>
<reference evidence="13 14" key="1">
    <citation type="submission" date="2019-02" db="EMBL/GenBank/DDBJ databases">
        <title>Genome sequencing of the rare red list fungi Phellinidium pouzarii.</title>
        <authorList>
            <person name="Buettner E."/>
            <person name="Kellner H."/>
        </authorList>
    </citation>
    <scope>NUCLEOTIDE SEQUENCE [LARGE SCALE GENOMIC DNA]</scope>
    <source>
        <strain evidence="13 14">DSM 108285</strain>
    </source>
</reference>
<evidence type="ECO:0000256" key="1">
    <source>
        <dbReference type="ARBA" id="ARBA00001970"/>
    </source>
</evidence>
<name>A0A4S4LEK9_9AGAM</name>
<feature type="transmembrane region" description="Helical" evidence="12">
    <location>
        <begin position="93"/>
        <end position="109"/>
    </location>
</feature>
<evidence type="ECO:0000256" key="2">
    <source>
        <dbReference type="ARBA" id="ARBA00004141"/>
    </source>
</evidence>
<evidence type="ECO:0000256" key="3">
    <source>
        <dbReference type="ARBA" id="ARBA00022692"/>
    </source>
</evidence>
<evidence type="ECO:0000313" key="14">
    <source>
        <dbReference type="Proteomes" id="UP000308199"/>
    </source>
</evidence>
<proteinExistence type="inferred from homology"/>
<feature type="transmembrane region" description="Helical" evidence="12">
    <location>
        <begin position="154"/>
        <end position="172"/>
    </location>
</feature>
<evidence type="ECO:0000256" key="5">
    <source>
        <dbReference type="ARBA" id="ARBA00022989"/>
    </source>
</evidence>
<comment type="cofactor">
    <cofactor evidence="1">
        <name>heme b</name>
        <dbReference type="ChEBI" id="CHEBI:60344"/>
    </cofactor>
</comment>
<dbReference type="GO" id="GO:0120547">
    <property type="term" value="F:heme A synthase activity"/>
    <property type="evidence" value="ECO:0007669"/>
    <property type="project" value="UniProtKB-EC"/>
</dbReference>
<evidence type="ECO:0000256" key="11">
    <source>
        <dbReference type="ARBA" id="ARBA00048044"/>
    </source>
</evidence>
<comment type="pathway">
    <text evidence="10">Porphyrin-containing compound metabolism; heme A biosynthesis; heme A from heme O: step 1/1.</text>
</comment>
<feature type="transmembrane region" description="Helical" evidence="12">
    <location>
        <begin position="30"/>
        <end position="50"/>
    </location>
</feature>
<keyword evidence="9 12" id="KW-0472">Membrane</keyword>
<dbReference type="GO" id="GO:0046872">
    <property type="term" value="F:metal ion binding"/>
    <property type="evidence" value="ECO:0007669"/>
    <property type="project" value="UniProtKB-KW"/>
</dbReference>
<evidence type="ECO:0000313" key="13">
    <source>
        <dbReference type="EMBL" id="THH08120.1"/>
    </source>
</evidence>
<gene>
    <name evidence="13" type="ORF">EW145_g2907</name>
</gene>
<evidence type="ECO:0000256" key="4">
    <source>
        <dbReference type="ARBA" id="ARBA00022723"/>
    </source>
</evidence>
<evidence type="ECO:0000256" key="7">
    <source>
        <dbReference type="ARBA" id="ARBA00023004"/>
    </source>
</evidence>
<keyword evidence="5 12" id="KW-1133">Transmembrane helix</keyword>
<feature type="transmembrane region" description="Helical" evidence="12">
    <location>
        <begin position="124"/>
        <end position="142"/>
    </location>
</feature>
<keyword evidence="6" id="KW-0560">Oxidoreductase</keyword>
<accession>A0A4S4LEK9</accession>
<feature type="transmembrane region" description="Helical" evidence="12">
    <location>
        <begin position="192"/>
        <end position="213"/>
    </location>
</feature>
<dbReference type="EMBL" id="SGPK01000112">
    <property type="protein sequence ID" value="THH08120.1"/>
    <property type="molecule type" value="Genomic_DNA"/>
</dbReference>